<sequence>MVVVKKSGKWVVTIVYLEHNHPPLSPSSLRKDGFENDLKSCIDTSLNEQEFDASWNAMIDIYELHENKYMQCLYDNRKKCVPCFFMDCFFPFMTTSQRSESMNSLFKDFIHPTDSIRNFILQYEKLAQSCLDRDDNQLHNSPDKPKDVVRQSSGRTSFKILYTCDI</sequence>
<accession>A0A0E0JKU9</accession>
<dbReference type="OMA" id="TSWINIM"/>
<keyword evidence="3" id="KW-1185">Reference proteome</keyword>
<evidence type="ECO:0000256" key="1">
    <source>
        <dbReference type="RuleBase" id="RU367018"/>
    </source>
</evidence>
<dbReference type="STRING" id="4537.A0A0E0JKU9"/>
<organism evidence="2">
    <name type="scientific">Oryza punctata</name>
    <name type="common">Red rice</name>
    <dbReference type="NCBI Taxonomy" id="4537"/>
    <lineage>
        <taxon>Eukaryota</taxon>
        <taxon>Viridiplantae</taxon>
        <taxon>Streptophyta</taxon>
        <taxon>Embryophyta</taxon>
        <taxon>Tracheophyta</taxon>
        <taxon>Spermatophyta</taxon>
        <taxon>Magnoliopsida</taxon>
        <taxon>Liliopsida</taxon>
        <taxon>Poales</taxon>
        <taxon>Poaceae</taxon>
        <taxon>BOP clade</taxon>
        <taxon>Oryzoideae</taxon>
        <taxon>Oryzeae</taxon>
        <taxon>Oryzinae</taxon>
        <taxon>Oryza</taxon>
    </lineage>
</organism>
<dbReference type="PANTHER" id="PTHR31669">
    <property type="entry name" value="PROTEIN FAR1-RELATED SEQUENCE 10-RELATED"/>
    <property type="match status" value="1"/>
</dbReference>
<reference evidence="2" key="2">
    <citation type="submission" date="2018-05" db="EMBL/GenBank/DDBJ databases">
        <title>OpunRS2 (Oryza punctata Reference Sequence Version 2).</title>
        <authorList>
            <person name="Zhang J."/>
            <person name="Kudrna D."/>
            <person name="Lee S."/>
            <person name="Talag J."/>
            <person name="Welchert J."/>
            <person name="Wing R.A."/>
        </authorList>
    </citation>
    <scope>NUCLEOTIDE SEQUENCE [LARGE SCALE GENOMIC DNA]</scope>
</reference>
<dbReference type="GO" id="GO:0005634">
    <property type="term" value="C:nucleus"/>
    <property type="evidence" value="ECO:0007669"/>
    <property type="project" value="UniProtKB-SubCell"/>
</dbReference>
<dbReference type="AlphaFoldDB" id="A0A0E0JKU9"/>
<keyword evidence="1" id="KW-0539">Nucleus</keyword>
<keyword evidence="1" id="KW-0862">Zinc</keyword>
<dbReference type="GO" id="GO:0008270">
    <property type="term" value="F:zinc ion binding"/>
    <property type="evidence" value="ECO:0007669"/>
    <property type="project" value="UniProtKB-UniRule"/>
</dbReference>
<dbReference type="Proteomes" id="UP000026962">
    <property type="component" value="Chromosome 1"/>
</dbReference>
<dbReference type="InterPro" id="IPR031052">
    <property type="entry name" value="FHY3/FAR1"/>
</dbReference>
<name>A0A0E0JKU9_ORYPU</name>
<protein>
    <recommendedName>
        <fullName evidence="1">Protein FAR1-RELATED SEQUENCE</fullName>
    </recommendedName>
</protein>
<dbReference type="PANTHER" id="PTHR31669:SF283">
    <property type="entry name" value="PROTEIN FAR1-RELATED SEQUENCE"/>
    <property type="match status" value="1"/>
</dbReference>
<dbReference type="EnsemblPlants" id="OPUNC01G22000.1">
    <property type="protein sequence ID" value="OPUNC01G22000.1"/>
    <property type="gene ID" value="OPUNC01G22000"/>
</dbReference>
<dbReference type="HOGENOM" id="CLU_1605345_0_0_1"/>
<evidence type="ECO:0000313" key="3">
    <source>
        <dbReference type="Proteomes" id="UP000026962"/>
    </source>
</evidence>
<dbReference type="GO" id="GO:0006355">
    <property type="term" value="P:regulation of DNA-templated transcription"/>
    <property type="evidence" value="ECO:0007669"/>
    <property type="project" value="UniProtKB-UniRule"/>
</dbReference>
<dbReference type="Gramene" id="OPUNC01G22000.1">
    <property type="protein sequence ID" value="OPUNC01G22000.1"/>
    <property type="gene ID" value="OPUNC01G22000"/>
</dbReference>
<keyword evidence="1" id="KW-0863">Zinc-finger</keyword>
<comment type="function">
    <text evidence="1">Putative transcription activator involved in regulating light control of development.</text>
</comment>
<proteinExistence type="inferred from homology"/>
<evidence type="ECO:0000313" key="2">
    <source>
        <dbReference type="EnsemblPlants" id="OPUNC01G22000.1"/>
    </source>
</evidence>
<comment type="similarity">
    <text evidence="1">Belongs to the FHY3/FAR1 family.</text>
</comment>
<reference evidence="2" key="1">
    <citation type="submission" date="2015-04" db="UniProtKB">
        <authorList>
            <consortium name="EnsemblPlants"/>
        </authorList>
    </citation>
    <scope>IDENTIFICATION</scope>
</reference>
<keyword evidence="1" id="KW-0479">Metal-binding</keyword>
<comment type="subcellular location">
    <subcellularLocation>
        <location evidence="1">Nucleus</location>
    </subcellularLocation>
</comment>